<dbReference type="Gene3D" id="1.20.1390.20">
    <property type="match status" value="1"/>
</dbReference>
<reference evidence="21" key="1">
    <citation type="journal article" date="2016" name="Nat. Commun.">
        <title>Genome analysis of three Pneumocystis species reveals adaptation mechanisms to life exclusively in mammalian hosts.</title>
        <authorList>
            <person name="Ma L."/>
            <person name="Chen Z."/>
            <person name="Huang D.W."/>
            <person name="Kutty G."/>
            <person name="Ishihara M."/>
            <person name="Wang H."/>
            <person name="Abouelleil A."/>
            <person name="Bishop L."/>
            <person name="Davey E."/>
            <person name="Deng R."/>
            <person name="Deng X."/>
            <person name="Fan L."/>
            <person name="Fantoni G."/>
            <person name="Fitzgerald M."/>
            <person name="Gogineni E."/>
            <person name="Goldberg J.M."/>
            <person name="Handley G."/>
            <person name="Hu X."/>
            <person name="Huber C."/>
            <person name="Jiao X."/>
            <person name="Jones K."/>
            <person name="Levin J.Z."/>
            <person name="Liu Y."/>
            <person name="Macdonald P."/>
            <person name="Melnikov A."/>
            <person name="Raley C."/>
            <person name="Sassi M."/>
            <person name="Sherman B.T."/>
            <person name="Song X."/>
            <person name="Sykes S."/>
            <person name="Tran B."/>
            <person name="Walsh L."/>
            <person name="Xia Y."/>
            <person name="Yang J."/>
            <person name="Young S."/>
            <person name="Zeng Q."/>
            <person name="Zheng X."/>
            <person name="Stephens R."/>
            <person name="Nusbaum C."/>
            <person name="Birren B.W."/>
            <person name="Azadi P."/>
            <person name="Lempicki R.A."/>
            <person name="Cuomo C.A."/>
            <person name="Kovacs J.A."/>
        </authorList>
    </citation>
    <scope>NUCLEOTIDE SEQUENCE [LARGE SCALE GENOMIC DNA]</scope>
    <source>
        <strain evidence="21">RU7</strain>
    </source>
</reference>
<dbReference type="PANTHER" id="PTHR19211">
    <property type="entry name" value="ATP-BINDING TRANSPORT PROTEIN-RELATED"/>
    <property type="match status" value="1"/>
</dbReference>
<evidence type="ECO:0000256" key="12">
    <source>
        <dbReference type="ARBA" id="ARBA00022917"/>
    </source>
</evidence>
<comment type="similarity">
    <text evidence="3">Belongs to the ABC transporter superfamily. ABCF family. EF3 subfamily.</text>
</comment>
<dbReference type="SUPFAM" id="SSF48371">
    <property type="entry name" value="ARM repeat"/>
    <property type="match status" value="1"/>
</dbReference>
<dbReference type="UniPathway" id="UPA00345"/>
<dbReference type="FunFam" id="2.40.50.990:FF:000001">
    <property type="entry name" value="Elongation factor 3"/>
    <property type="match status" value="1"/>
</dbReference>
<dbReference type="VEuPathDB" id="FungiDB:T551_02306"/>
<dbReference type="PROSITE" id="PS00211">
    <property type="entry name" value="ABC_TRANSPORTER_1"/>
    <property type="match status" value="2"/>
</dbReference>
<dbReference type="GO" id="GO:0003723">
    <property type="term" value="F:RNA binding"/>
    <property type="evidence" value="ECO:0007669"/>
    <property type="project" value="UniProtKB-KW"/>
</dbReference>
<dbReference type="InterPro" id="IPR016024">
    <property type="entry name" value="ARM-type_fold"/>
</dbReference>
<comment type="pathway">
    <text evidence="2">Protein biosynthesis; polypeptide chain elongation.</text>
</comment>
<dbReference type="PROSITE" id="PS50893">
    <property type="entry name" value="ABC_TRANSPORTER_2"/>
    <property type="match status" value="2"/>
</dbReference>
<keyword evidence="6" id="KW-0677">Repeat</keyword>
<feature type="domain" description="ABC transporter" evidence="19">
    <location>
        <begin position="443"/>
        <end position="655"/>
    </location>
</feature>
<organism evidence="20 21">
    <name type="scientific">Pneumocystis jirovecii (strain RU7)</name>
    <name type="common">Human pneumocystis pneumonia agent</name>
    <dbReference type="NCBI Taxonomy" id="1408657"/>
    <lineage>
        <taxon>Eukaryota</taxon>
        <taxon>Fungi</taxon>
        <taxon>Dikarya</taxon>
        <taxon>Ascomycota</taxon>
        <taxon>Taphrinomycotina</taxon>
        <taxon>Pneumocystomycetes</taxon>
        <taxon>Pneumocystaceae</taxon>
        <taxon>Pneumocystis</taxon>
    </lineage>
</organism>
<dbReference type="Gene3D" id="3.40.50.300">
    <property type="entry name" value="P-loop containing nucleotide triphosphate hydrolases"/>
    <property type="match status" value="2"/>
</dbReference>
<dbReference type="GO" id="GO:0003746">
    <property type="term" value="F:translation elongation factor activity"/>
    <property type="evidence" value="ECO:0007669"/>
    <property type="project" value="UniProtKB-KW"/>
</dbReference>
<evidence type="ECO:0000256" key="3">
    <source>
        <dbReference type="ARBA" id="ARBA00011054"/>
    </source>
</evidence>
<dbReference type="CDD" id="cd18626">
    <property type="entry name" value="CD_eEF3"/>
    <property type="match status" value="1"/>
</dbReference>
<evidence type="ECO:0000313" key="20">
    <source>
        <dbReference type="EMBL" id="KTW29032.1"/>
    </source>
</evidence>
<dbReference type="Gene3D" id="1.25.10.10">
    <property type="entry name" value="Leucine-rich Repeat Variant"/>
    <property type="match status" value="1"/>
</dbReference>
<dbReference type="InterPro" id="IPR050611">
    <property type="entry name" value="ABCF"/>
</dbReference>
<dbReference type="InterPro" id="IPR003593">
    <property type="entry name" value="AAA+_ATPase"/>
</dbReference>
<dbReference type="RefSeq" id="XP_018229141.1">
    <property type="nucleotide sequence ID" value="XM_018374569.1"/>
</dbReference>
<dbReference type="SMART" id="SM00382">
    <property type="entry name" value="AAA"/>
    <property type="match status" value="2"/>
</dbReference>
<comment type="subcellular location">
    <subcellularLocation>
        <location evidence="1">Cytoplasm</location>
    </subcellularLocation>
</comment>
<evidence type="ECO:0000256" key="7">
    <source>
        <dbReference type="ARBA" id="ARBA00022741"/>
    </source>
</evidence>
<dbReference type="STRING" id="1408657.A0A0W4ZKZ9"/>
<feature type="compositionally biased region" description="Polar residues" evidence="18">
    <location>
        <begin position="986"/>
        <end position="995"/>
    </location>
</feature>
<evidence type="ECO:0000256" key="17">
    <source>
        <dbReference type="PROSITE-ProRule" id="PRU00103"/>
    </source>
</evidence>
<dbReference type="InterPro" id="IPR040533">
    <property type="entry name" value="EF3_4HB"/>
</dbReference>
<evidence type="ECO:0000256" key="15">
    <source>
        <dbReference type="ARBA" id="ARBA00050045"/>
    </source>
</evidence>
<dbReference type="InterPro" id="IPR015688">
    <property type="entry name" value="eEF3_ABC2_chromodomain-like"/>
</dbReference>
<evidence type="ECO:0000256" key="16">
    <source>
        <dbReference type="ARBA" id="ARBA00060145"/>
    </source>
</evidence>
<evidence type="ECO:0000313" key="21">
    <source>
        <dbReference type="Proteomes" id="UP000053447"/>
    </source>
</evidence>
<dbReference type="SUPFAM" id="SSF52540">
    <property type="entry name" value="P-loop containing nucleoside triphosphate hydrolases"/>
    <property type="match status" value="2"/>
</dbReference>
<dbReference type="AlphaFoldDB" id="A0A0W4ZKZ9"/>
<dbReference type="GO" id="GO:0005737">
    <property type="term" value="C:cytoplasm"/>
    <property type="evidence" value="ECO:0007669"/>
    <property type="project" value="UniProtKB-SubCell"/>
</dbReference>
<gene>
    <name evidence="20" type="ORF">T551_02306</name>
</gene>
<evidence type="ECO:0000256" key="9">
    <source>
        <dbReference type="ARBA" id="ARBA00022801"/>
    </source>
</evidence>
<dbReference type="FunFam" id="3.40.50.300:FF:000193">
    <property type="entry name" value="Probable Elongation factor 3"/>
    <property type="match status" value="1"/>
</dbReference>
<dbReference type="InterPro" id="IPR017871">
    <property type="entry name" value="ABC_transporter-like_CS"/>
</dbReference>
<dbReference type="InterPro" id="IPR021133">
    <property type="entry name" value="HEAT_type_2"/>
</dbReference>
<evidence type="ECO:0000256" key="1">
    <source>
        <dbReference type="ARBA" id="ARBA00004496"/>
    </source>
</evidence>
<evidence type="ECO:0000256" key="10">
    <source>
        <dbReference type="ARBA" id="ARBA00022840"/>
    </source>
</evidence>
<dbReference type="Pfam" id="PF17947">
    <property type="entry name" value="4HB"/>
    <property type="match status" value="1"/>
</dbReference>
<feature type="domain" description="ABC transporter" evidence="19">
    <location>
        <begin position="681"/>
        <end position="1007"/>
    </location>
</feature>
<protein>
    <recommendedName>
        <fullName evidence="14">Elongation factor 3</fullName>
    </recommendedName>
    <alternativeName>
        <fullName evidence="15">Eukaryotic elongation factor 3</fullName>
    </alternativeName>
</protein>
<keyword evidence="12" id="KW-0648">Protein biosynthesis</keyword>
<dbReference type="EMBL" id="LFWA01000010">
    <property type="protein sequence ID" value="KTW29032.1"/>
    <property type="molecule type" value="Genomic_DNA"/>
</dbReference>
<evidence type="ECO:0000256" key="13">
    <source>
        <dbReference type="ARBA" id="ARBA00049360"/>
    </source>
</evidence>
<evidence type="ECO:0000256" key="18">
    <source>
        <dbReference type="SAM" id="MobiDB-lite"/>
    </source>
</evidence>
<keyword evidence="10" id="KW-0067">ATP-binding</keyword>
<keyword evidence="21" id="KW-1185">Reference proteome</keyword>
<dbReference type="InterPro" id="IPR047036">
    <property type="entry name" value="EF3_4HB_sf"/>
</dbReference>
<comment type="function">
    <text evidence="16">Ribosome-dependent ATPase that functions in cytoplasmic translation elongation. Required for the ATP-dependent release of deacylated tRNA from the ribosomal E-site during protein biosynthesis. Stimulates the eEF1A-dependent binding of aminoacyl-tRNA to the ribosomal A-site, which has reduced affinity for tRNA as long as the E-site is occupied. Assists translation termination by stimulating the release of nascent protein from the ribosome by release factors.</text>
</comment>
<evidence type="ECO:0000256" key="14">
    <source>
        <dbReference type="ARBA" id="ARBA00050030"/>
    </source>
</evidence>
<dbReference type="FunFam" id="1.25.10.10:FF:000076">
    <property type="entry name" value="Elongation factor 3"/>
    <property type="match status" value="1"/>
</dbReference>
<evidence type="ECO:0000259" key="19">
    <source>
        <dbReference type="PROSITE" id="PS50893"/>
    </source>
</evidence>
<evidence type="ECO:0000256" key="2">
    <source>
        <dbReference type="ARBA" id="ARBA00004815"/>
    </source>
</evidence>
<dbReference type="eggNOG" id="KOG0062">
    <property type="taxonomic scope" value="Eukaryota"/>
</dbReference>
<feature type="compositionally biased region" description="Basic residues" evidence="18">
    <location>
        <begin position="1034"/>
        <end position="1045"/>
    </location>
</feature>
<keyword evidence="11" id="KW-0694">RNA-binding</keyword>
<dbReference type="OrthoDB" id="2110130at2759"/>
<keyword evidence="8 20" id="KW-0251">Elongation factor</keyword>
<evidence type="ECO:0000256" key="4">
    <source>
        <dbReference type="ARBA" id="ARBA00011245"/>
    </source>
</evidence>
<evidence type="ECO:0000256" key="5">
    <source>
        <dbReference type="ARBA" id="ARBA00022490"/>
    </source>
</evidence>
<dbReference type="CDD" id="cd03221">
    <property type="entry name" value="ABCF_EF-3"/>
    <property type="match status" value="1"/>
</dbReference>
<dbReference type="Pfam" id="PF24984">
    <property type="entry name" value="HEAT_EF3_GNC1"/>
    <property type="match status" value="1"/>
</dbReference>
<dbReference type="Pfam" id="PF24987">
    <property type="entry name" value="HEAT_EF3_N"/>
    <property type="match status" value="1"/>
</dbReference>
<keyword evidence="5" id="KW-0963">Cytoplasm</keyword>
<dbReference type="GeneID" id="28940824"/>
<name>A0A0W4ZKZ9_PNEJ7</name>
<dbReference type="InterPro" id="IPR027417">
    <property type="entry name" value="P-loop_NTPase"/>
</dbReference>
<dbReference type="Proteomes" id="UP000053447">
    <property type="component" value="Unassembled WGS sequence"/>
</dbReference>
<dbReference type="GO" id="GO:0002181">
    <property type="term" value="P:cytoplasmic translation"/>
    <property type="evidence" value="ECO:0007669"/>
    <property type="project" value="EnsemblFungi"/>
</dbReference>
<evidence type="ECO:0000256" key="11">
    <source>
        <dbReference type="ARBA" id="ARBA00022884"/>
    </source>
</evidence>
<evidence type="ECO:0000256" key="8">
    <source>
        <dbReference type="ARBA" id="ARBA00022768"/>
    </source>
</evidence>
<dbReference type="Gene3D" id="2.40.50.990">
    <property type="match status" value="1"/>
</dbReference>
<comment type="subunit">
    <text evidence="4">Monomer.</text>
</comment>
<proteinExistence type="inferred from homology"/>
<dbReference type="InterPro" id="IPR011989">
    <property type="entry name" value="ARM-like"/>
</dbReference>
<dbReference type="InterPro" id="IPR003439">
    <property type="entry name" value="ABC_transporter-like_ATP-bd"/>
</dbReference>
<comment type="catalytic activity">
    <reaction evidence="13">
        <text>ATP + H2O = ADP + phosphate + H(+)</text>
        <dbReference type="Rhea" id="RHEA:13065"/>
        <dbReference type="ChEBI" id="CHEBI:15377"/>
        <dbReference type="ChEBI" id="CHEBI:15378"/>
        <dbReference type="ChEBI" id="CHEBI:30616"/>
        <dbReference type="ChEBI" id="CHEBI:43474"/>
        <dbReference type="ChEBI" id="CHEBI:456216"/>
    </reaction>
</comment>
<dbReference type="PANTHER" id="PTHR19211:SF5">
    <property type="entry name" value="ELONGATION FACTOR 3A-RELATED"/>
    <property type="match status" value="1"/>
</dbReference>
<keyword evidence="9" id="KW-0378">Hydrolase</keyword>
<feature type="region of interest" description="Disordered" evidence="18">
    <location>
        <begin position="986"/>
        <end position="1056"/>
    </location>
</feature>
<dbReference type="GO" id="GO:0005524">
    <property type="term" value="F:ATP binding"/>
    <property type="evidence" value="ECO:0007669"/>
    <property type="project" value="UniProtKB-KW"/>
</dbReference>
<dbReference type="eggNOG" id="KOG1242">
    <property type="taxonomic scope" value="Eukaryota"/>
</dbReference>
<comment type="caution">
    <text evidence="20">The sequence shown here is derived from an EMBL/GenBank/DDBJ whole genome shotgun (WGS) entry which is preliminary data.</text>
</comment>
<feature type="repeat" description="HEAT" evidence="17">
    <location>
        <begin position="185"/>
        <end position="223"/>
    </location>
</feature>
<dbReference type="PROSITE" id="PS50077">
    <property type="entry name" value="HEAT_REPEAT"/>
    <property type="match status" value="1"/>
</dbReference>
<evidence type="ECO:0000256" key="6">
    <source>
        <dbReference type="ARBA" id="ARBA00022737"/>
    </source>
</evidence>
<accession>A0A0W4ZKZ9</accession>
<sequence>MLPVVDMVEQVSVVKETPSLKILTELLHKLNVSLEETEKKEVVDNKESSVEEKGDSDIYGRAFCILTEKIKTKDAGVREQALKAISSIFSKKINPGLEPYLVQLLSVLLTQIGVDKIATVRAEAIAVSENIVKEVNPYAVKAVLPPIIKSIQVSGKLAEKMCAFRMLDILVKRAPCQMSYRLPELIPILSESMWDARVDVKNQARKTMTEVCSLISNPDIERFIPILIDCIAEPEKVPETIHTLGATTFVQEVHASTLSIMVPLLARGLNERATAIKRKSAVIIDNMCKLVEDPHIIAPFLPKLMPILENVKETIGDPECRAVTNRALATLIRVGNVKDGKVSEVPTLGEPETCLETLHSILKKQELITTSDIYLNYISCIASQLINEKNNEVVDWNSNVLPYLHHIVIDADVNSIVDHFRKRAISCFDSSLNEVEEEEGDDLCNCEFSLAYGAKILLNRTFLNLKRGRRYGLCGPNGSGKSTLLRAISNGQVEGFPMELKTVYVEHDIDDTESVTSVLDFIANDPLVTVNNKQDAIDSLLKHSFTEDMLSMPISSLSGGWKMKLALVRAMLQKVDILLLDEPTNHLDVKNVAWLESFLISQSQITSIIVSHDSGFLDNVVQSIIHYEHFKLKKYVGNMSKFVSMVPAARSYQDISQSELEFTFPEPGYLEGVKTKQRAICRMRDIEFQYEGTSAPQIVDISLQVSLSSRIAVIGPNGAGKSTLIKVLCGELIPQKGEVWCHPNLRIAYVAQAAFTHLGSHENKTPSEYIQWRYRTGEDSETIDKASRQITEADEILMDKIFKINGTSRKIKEILSRRKLKNTYEYECSFLLGENIGQKNERWVPLNSTDNAWLPRNELLESHSKMLAEIDLKEALKSGNFRPLVRKEIEKHCENFGLDAELVTHSRIKGLSGGQKVKLVLAAGSWLKPHIIVLDEPTNYLDRDSLGALSKALKKFEGGVVIITHSSEFTKNLTEEVWSVQNRRMTPSGHNWVQGQGTGPRLKEEDQQEDQFDALGNKIDIKKKPKKLTGSELRKKKKERMARRKRGEDVFSDEDE</sequence>
<dbReference type="InterPro" id="IPR047038">
    <property type="entry name" value="eEF3_chromodomain-like_sf"/>
</dbReference>
<dbReference type="Pfam" id="PF00005">
    <property type="entry name" value="ABC_tran"/>
    <property type="match status" value="3"/>
</dbReference>
<keyword evidence="7" id="KW-0547">Nucleotide-binding</keyword>
<dbReference type="GO" id="GO:0016887">
    <property type="term" value="F:ATP hydrolysis activity"/>
    <property type="evidence" value="ECO:0007669"/>
    <property type="project" value="InterPro"/>
</dbReference>